<keyword evidence="3" id="KW-1185">Reference proteome</keyword>
<accession>A0AAV3Q0H2</accession>
<organism evidence="2 3">
    <name type="scientific">Lithospermum erythrorhizon</name>
    <name type="common">Purple gromwell</name>
    <name type="synonym">Lithospermum officinale var. erythrorhizon</name>
    <dbReference type="NCBI Taxonomy" id="34254"/>
    <lineage>
        <taxon>Eukaryota</taxon>
        <taxon>Viridiplantae</taxon>
        <taxon>Streptophyta</taxon>
        <taxon>Embryophyta</taxon>
        <taxon>Tracheophyta</taxon>
        <taxon>Spermatophyta</taxon>
        <taxon>Magnoliopsida</taxon>
        <taxon>eudicotyledons</taxon>
        <taxon>Gunneridae</taxon>
        <taxon>Pentapetalae</taxon>
        <taxon>asterids</taxon>
        <taxon>lamiids</taxon>
        <taxon>Boraginales</taxon>
        <taxon>Boraginaceae</taxon>
        <taxon>Boraginoideae</taxon>
        <taxon>Lithospermeae</taxon>
        <taxon>Lithospermum</taxon>
    </lineage>
</organism>
<feature type="region of interest" description="Disordered" evidence="1">
    <location>
        <begin position="104"/>
        <end position="195"/>
    </location>
</feature>
<sequence>MPLKKNSRSRPNVKEPVHGFWREEGEPYLFHELHCIDKDLFTLKALNKDPRKFVHESFLKTTFLEVYIHTLEPFNGPTMWTKSPYHDILPSDIRMLLGRPKRCRRVDPSEQRDKAEKADAEKAKKVKPEGVFKASRHGTVIHSKICGTPSHNARNCPRRPGLTSSSQPAPATVPGASTQPLPQTQPPTTRSRKKK</sequence>
<comment type="caution">
    <text evidence="2">The sequence shown here is derived from an EMBL/GenBank/DDBJ whole genome shotgun (WGS) entry which is preliminary data.</text>
</comment>
<reference evidence="2 3" key="1">
    <citation type="submission" date="2024-01" db="EMBL/GenBank/DDBJ databases">
        <title>The complete chloroplast genome sequence of Lithospermum erythrorhizon: insights into the phylogenetic relationship among Boraginaceae species and the maternal lineages of purple gromwells.</title>
        <authorList>
            <person name="Okada T."/>
            <person name="Watanabe K."/>
        </authorList>
    </citation>
    <scope>NUCLEOTIDE SEQUENCE [LARGE SCALE GENOMIC DNA]</scope>
</reference>
<evidence type="ECO:0000313" key="2">
    <source>
        <dbReference type="EMBL" id="GAA0156766.1"/>
    </source>
</evidence>
<proteinExistence type="predicted"/>
<evidence type="ECO:0000256" key="1">
    <source>
        <dbReference type="SAM" id="MobiDB-lite"/>
    </source>
</evidence>
<feature type="compositionally biased region" description="Low complexity" evidence="1">
    <location>
        <begin position="178"/>
        <end position="189"/>
    </location>
</feature>
<dbReference type="AlphaFoldDB" id="A0AAV3Q0H2"/>
<gene>
    <name evidence="2" type="ORF">LIER_14177</name>
</gene>
<name>A0AAV3Q0H2_LITER</name>
<feature type="compositionally biased region" description="Basic and acidic residues" evidence="1">
    <location>
        <begin position="105"/>
        <end position="130"/>
    </location>
</feature>
<dbReference type="EMBL" id="BAABME010002942">
    <property type="protein sequence ID" value="GAA0156766.1"/>
    <property type="molecule type" value="Genomic_DNA"/>
</dbReference>
<evidence type="ECO:0000313" key="3">
    <source>
        <dbReference type="Proteomes" id="UP001454036"/>
    </source>
</evidence>
<dbReference type="Proteomes" id="UP001454036">
    <property type="component" value="Unassembled WGS sequence"/>
</dbReference>
<protein>
    <submittedName>
        <fullName evidence="2">Uncharacterized protein</fullName>
    </submittedName>
</protein>